<dbReference type="PANTHER" id="PTHR34075:SF5">
    <property type="entry name" value="BLR3430 PROTEIN"/>
    <property type="match status" value="1"/>
</dbReference>
<evidence type="ECO:0000313" key="3">
    <source>
        <dbReference type="Proteomes" id="UP000578449"/>
    </source>
</evidence>
<keyword evidence="3" id="KW-1185">Reference proteome</keyword>
<name>A0A840NU43_9ACTN</name>
<dbReference type="SUPFAM" id="SSF50249">
    <property type="entry name" value="Nucleic acid-binding proteins"/>
    <property type="match status" value="1"/>
</dbReference>
<comment type="caution">
    <text evidence="2">The sequence shown here is derived from an EMBL/GenBank/DDBJ whole genome shotgun (WGS) entry which is preliminary data.</text>
</comment>
<dbReference type="AlphaFoldDB" id="A0A840NU43"/>
<reference evidence="2 3" key="1">
    <citation type="submission" date="2020-08" db="EMBL/GenBank/DDBJ databases">
        <title>Genomic Encyclopedia of Type Strains, Phase IV (KMG-IV): sequencing the most valuable type-strain genomes for metagenomic binning, comparative biology and taxonomic classification.</title>
        <authorList>
            <person name="Goeker M."/>
        </authorList>
    </citation>
    <scope>NUCLEOTIDE SEQUENCE [LARGE SCALE GENOMIC DNA]</scope>
    <source>
        <strain evidence="2 3">DSM 45615</strain>
    </source>
</reference>
<gene>
    <name evidence="2" type="ORF">HNP84_001970</name>
</gene>
<accession>A0A840NU43</accession>
<feature type="domain" description="ChsH2 C-terminal OB-fold" evidence="1">
    <location>
        <begin position="53"/>
        <end position="111"/>
    </location>
</feature>
<dbReference type="PANTHER" id="PTHR34075">
    <property type="entry name" value="BLR3430 PROTEIN"/>
    <property type="match status" value="1"/>
</dbReference>
<sequence length="127" mass="13402">MTLTPVERDERSAPFFDAAARGVLLLRYSPSSGMWSEPDALVCGHTGAADLEWRESGGRGHLVSWTVLPGRDAPGTVIGLVELAEGPWLTVRLTDAEGPEVAAGMPVRIGFARPEGGEAMPVGLLHA</sequence>
<evidence type="ECO:0000259" key="1">
    <source>
        <dbReference type="Pfam" id="PF01796"/>
    </source>
</evidence>
<organism evidence="2 3">
    <name type="scientific">Thermocatellispora tengchongensis</name>
    <dbReference type="NCBI Taxonomy" id="1073253"/>
    <lineage>
        <taxon>Bacteria</taxon>
        <taxon>Bacillati</taxon>
        <taxon>Actinomycetota</taxon>
        <taxon>Actinomycetes</taxon>
        <taxon>Streptosporangiales</taxon>
        <taxon>Streptosporangiaceae</taxon>
        <taxon>Thermocatellispora</taxon>
    </lineage>
</organism>
<dbReference type="InterPro" id="IPR012340">
    <property type="entry name" value="NA-bd_OB-fold"/>
</dbReference>
<proteinExistence type="predicted"/>
<dbReference type="Proteomes" id="UP000578449">
    <property type="component" value="Unassembled WGS sequence"/>
</dbReference>
<dbReference type="InterPro" id="IPR052513">
    <property type="entry name" value="Thioester_dehydratase-like"/>
</dbReference>
<dbReference type="RefSeq" id="WP_185049102.1">
    <property type="nucleotide sequence ID" value="NZ_BAABIX010000048.1"/>
</dbReference>
<dbReference type="Pfam" id="PF01796">
    <property type="entry name" value="OB_ChsH2_C"/>
    <property type="match status" value="1"/>
</dbReference>
<evidence type="ECO:0000313" key="2">
    <source>
        <dbReference type="EMBL" id="MBB5132254.1"/>
    </source>
</evidence>
<dbReference type="InterPro" id="IPR002878">
    <property type="entry name" value="ChsH2_C"/>
</dbReference>
<protein>
    <recommendedName>
        <fullName evidence="1">ChsH2 C-terminal OB-fold domain-containing protein</fullName>
    </recommendedName>
</protein>
<dbReference type="EMBL" id="JACHGN010000004">
    <property type="protein sequence ID" value="MBB5132254.1"/>
    <property type="molecule type" value="Genomic_DNA"/>
</dbReference>